<evidence type="ECO:0000259" key="5">
    <source>
        <dbReference type="Pfam" id="PF25975"/>
    </source>
</evidence>
<dbReference type="Pfam" id="PF25975">
    <property type="entry name" value="CzcB_C"/>
    <property type="match status" value="1"/>
</dbReference>
<dbReference type="Proteomes" id="UP000179243">
    <property type="component" value="Unassembled WGS sequence"/>
</dbReference>
<dbReference type="InterPro" id="IPR051909">
    <property type="entry name" value="MFP_Cation_Efflux"/>
</dbReference>
<dbReference type="InterPro" id="IPR058792">
    <property type="entry name" value="Beta-barrel_RND_2"/>
</dbReference>
<dbReference type="Pfam" id="PF25954">
    <property type="entry name" value="Beta-barrel_RND_2"/>
    <property type="match status" value="1"/>
</dbReference>
<dbReference type="Gene3D" id="2.40.30.170">
    <property type="match status" value="1"/>
</dbReference>
<organism evidence="6 7">
    <name type="scientific">Candidatus Raymondbacteria bacterium RIFOXYD12_FULL_49_13</name>
    <dbReference type="NCBI Taxonomy" id="1817890"/>
    <lineage>
        <taxon>Bacteria</taxon>
        <taxon>Raymondiibacteriota</taxon>
    </lineage>
</organism>
<dbReference type="InterPro" id="IPR058647">
    <property type="entry name" value="BSH_CzcB-like"/>
</dbReference>
<proteinExistence type="inferred from homology"/>
<accession>A0A1F7F2N5</accession>
<gene>
    <name evidence="6" type="ORF">A2519_07795</name>
</gene>
<sequence>MRNIIIAMAVAALVLTPGCGEKHEKAHEEHGKEGHEEKAVVPEEHGGEHSGHGHEGEEDAVALPEKIAAKIGLATDKVRMGRVKKTLGLPGEVVPNGDKVVHVVPRFPGIVKEVRKNIGDHVKEGEVLATVESNENLSLYNVVAHGSGRIIEKHVVPGEFVNEERDLFIIADLSEVWVNIAVYGKDAAEVAFGQRVTIEAVGGKTVSSGTISYISPIFSEATRSLAARVVLPNPNNIWRPGTFIKASFDITSDTEVLLVCNEAVQIINEKSCVFMKEDGDEYHPVPVQLGVQGKSHTEILSGLSKDAEYVCKGAFELKAQLTLKSLGGGHAGHGH</sequence>
<evidence type="ECO:0000313" key="6">
    <source>
        <dbReference type="EMBL" id="OGK00822.1"/>
    </source>
</evidence>
<evidence type="ECO:0000259" key="3">
    <source>
        <dbReference type="Pfam" id="PF25954"/>
    </source>
</evidence>
<dbReference type="GO" id="GO:0030288">
    <property type="term" value="C:outer membrane-bounded periplasmic space"/>
    <property type="evidence" value="ECO:0007669"/>
    <property type="project" value="TreeGrafter"/>
</dbReference>
<comment type="similarity">
    <text evidence="1">Belongs to the membrane fusion protein (MFP) (TC 8.A.1) family.</text>
</comment>
<dbReference type="GO" id="GO:0060003">
    <property type="term" value="P:copper ion export"/>
    <property type="evidence" value="ECO:0007669"/>
    <property type="project" value="TreeGrafter"/>
</dbReference>
<dbReference type="AlphaFoldDB" id="A0A1F7F2N5"/>
<comment type="caution">
    <text evidence="6">The sequence shown here is derived from an EMBL/GenBank/DDBJ whole genome shotgun (WGS) entry which is preliminary data.</text>
</comment>
<evidence type="ECO:0000256" key="1">
    <source>
        <dbReference type="ARBA" id="ARBA00009477"/>
    </source>
</evidence>
<evidence type="ECO:0000313" key="7">
    <source>
        <dbReference type="Proteomes" id="UP000179243"/>
    </source>
</evidence>
<dbReference type="FunFam" id="2.40.30.170:FF:000010">
    <property type="entry name" value="Efflux RND transporter periplasmic adaptor subunit"/>
    <property type="match status" value="1"/>
</dbReference>
<dbReference type="GO" id="GO:0015679">
    <property type="term" value="P:plasma membrane copper ion transport"/>
    <property type="evidence" value="ECO:0007669"/>
    <property type="project" value="TreeGrafter"/>
</dbReference>
<dbReference type="InterPro" id="IPR058649">
    <property type="entry name" value="CzcB_C"/>
</dbReference>
<dbReference type="PANTHER" id="PTHR30097:SF4">
    <property type="entry name" value="SLR6042 PROTEIN"/>
    <property type="match status" value="1"/>
</dbReference>
<reference evidence="6 7" key="1">
    <citation type="journal article" date="2016" name="Nat. Commun.">
        <title>Thousands of microbial genomes shed light on interconnected biogeochemical processes in an aquifer system.</title>
        <authorList>
            <person name="Anantharaman K."/>
            <person name="Brown C.T."/>
            <person name="Hug L.A."/>
            <person name="Sharon I."/>
            <person name="Castelle C.J."/>
            <person name="Probst A.J."/>
            <person name="Thomas B.C."/>
            <person name="Singh A."/>
            <person name="Wilkins M.J."/>
            <person name="Karaoz U."/>
            <person name="Brodie E.L."/>
            <person name="Williams K.H."/>
            <person name="Hubbard S.S."/>
            <person name="Banfield J.F."/>
        </authorList>
    </citation>
    <scope>NUCLEOTIDE SEQUENCE [LARGE SCALE GENOMIC DNA]</scope>
</reference>
<evidence type="ECO:0000259" key="4">
    <source>
        <dbReference type="Pfam" id="PF25973"/>
    </source>
</evidence>
<keyword evidence="2" id="KW-0813">Transport</keyword>
<dbReference type="Gene3D" id="2.40.50.100">
    <property type="match status" value="1"/>
</dbReference>
<name>A0A1F7F2N5_UNCRA</name>
<dbReference type="GO" id="GO:0046914">
    <property type="term" value="F:transition metal ion binding"/>
    <property type="evidence" value="ECO:0007669"/>
    <property type="project" value="TreeGrafter"/>
</dbReference>
<dbReference type="SUPFAM" id="SSF111369">
    <property type="entry name" value="HlyD-like secretion proteins"/>
    <property type="match status" value="1"/>
</dbReference>
<evidence type="ECO:0000256" key="2">
    <source>
        <dbReference type="ARBA" id="ARBA00022448"/>
    </source>
</evidence>
<dbReference type="EMBL" id="MFYX01000139">
    <property type="protein sequence ID" value="OGK00822.1"/>
    <property type="molecule type" value="Genomic_DNA"/>
</dbReference>
<dbReference type="Pfam" id="PF25973">
    <property type="entry name" value="BSH_CzcB"/>
    <property type="match status" value="1"/>
</dbReference>
<evidence type="ECO:0008006" key="8">
    <source>
        <dbReference type="Google" id="ProtNLM"/>
    </source>
</evidence>
<feature type="domain" description="CzcB-like C-terminal circularly permuted SH3-like" evidence="5">
    <location>
        <begin position="259"/>
        <end position="318"/>
    </location>
</feature>
<dbReference type="Gene3D" id="2.40.420.20">
    <property type="match status" value="1"/>
</dbReference>
<protein>
    <recommendedName>
        <fullName evidence="8">RND efflux pump membrane fusion protein barrel-sandwich domain-containing protein</fullName>
    </recommendedName>
</protein>
<dbReference type="PANTHER" id="PTHR30097">
    <property type="entry name" value="CATION EFFLUX SYSTEM PROTEIN CUSB"/>
    <property type="match status" value="1"/>
</dbReference>
<feature type="domain" description="CzcB-like barrel-sandwich hybrid" evidence="4">
    <location>
        <begin position="99"/>
        <end position="172"/>
    </location>
</feature>
<feature type="domain" description="CusB-like beta-barrel" evidence="3">
    <location>
        <begin position="175"/>
        <end position="248"/>
    </location>
</feature>